<name>A0A3N5BDC4_9BACI</name>
<evidence type="ECO:0000313" key="8">
    <source>
        <dbReference type="EMBL" id="RPF55473.1"/>
    </source>
</evidence>
<dbReference type="OrthoDB" id="9792313at2"/>
<dbReference type="AlphaFoldDB" id="A0A3N5BDC4"/>
<evidence type="ECO:0000256" key="1">
    <source>
        <dbReference type="ARBA" id="ARBA00009369"/>
    </source>
</evidence>
<dbReference type="InterPro" id="IPR007221">
    <property type="entry name" value="MreC"/>
</dbReference>
<sequence length="287" mass="32188">MPSFFRKRKLIVLFTSIILIVAIIGYSLRTDEQSNIGVQFISDTVGFFQNIVYQPVNYVIDFFDEIGEIRDVHNQNQVLKQELQDYKSIASRVNELEKENNELKSMLEMEESIRDYSPIKGTVISRSPEQWFEQVKINKGRMHGVEPNMAVATPEGMIGKVVGSSQLTSTVQLLSGFDVDYQISVVVDGNEDIFGLIEGYDQETDQLVFREMTDSGELEVGQTIISSGMGGVFPRGLLIGEVTSVELDQYGLTQVAHVEPAAELLDIDNVMVIDRDIQSAVFEGEEE</sequence>
<comment type="function">
    <text evidence="5">Involved in formation and maintenance of cell shape.</text>
</comment>
<dbReference type="GO" id="GO:0008360">
    <property type="term" value="P:regulation of cell shape"/>
    <property type="evidence" value="ECO:0007669"/>
    <property type="project" value="UniProtKB-KW"/>
</dbReference>
<evidence type="ECO:0000313" key="9">
    <source>
        <dbReference type="Proteomes" id="UP000276443"/>
    </source>
</evidence>
<keyword evidence="6" id="KW-0175">Coiled coil</keyword>
<evidence type="ECO:0000256" key="6">
    <source>
        <dbReference type="SAM" id="Coils"/>
    </source>
</evidence>
<evidence type="ECO:0000256" key="3">
    <source>
        <dbReference type="ARBA" id="ARBA00022960"/>
    </source>
</evidence>
<accession>A0A3N5BDC4</accession>
<proteinExistence type="inferred from homology"/>
<reference evidence="8 9" key="1">
    <citation type="submission" date="2018-11" db="EMBL/GenBank/DDBJ databases">
        <title>Genomic Encyclopedia of Type Strains, Phase IV (KMG-IV): sequencing the most valuable type-strain genomes for metagenomic binning, comparative biology and taxonomic classification.</title>
        <authorList>
            <person name="Goeker M."/>
        </authorList>
    </citation>
    <scope>NUCLEOTIDE SEQUENCE [LARGE SCALE GENOMIC DNA]</scope>
    <source>
        <strain evidence="8 9">DSM 18090</strain>
    </source>
</reference>
<dbReference type="NCBIfam" id="TIGR00219">
    <property type="entry name" value="mreC"/>
    <property type="match status" value="1"/>
</dbReference>
<keyword evidence="9" id="KW-1185">Reference proteome</keyword>
<keyword evidence="3 5" id="KW-0133">Cell shape</keyword>
<evidence type="ECO:0000256" key="4">
    <source>
        <dbReference type="ARBA" id="ARBA00032089"/>
    </source>
</evidence>
<dbReference type="InterPro" id="IPR042177">
    <property type="entry name" value="Cell/Rod_1"/>
</dbReference>
<dbReference type="InterPro" id="IPR042175">
    <property type="entry name" value="Cell/Rod_MreC_2"/>
</dbReference>
<dbReference type="Gene3D" id="2.40.10.340">
    <property type="entry name" value="Rod shape-determining protein MreC, domain 1"/>
    <property type="match status" value="1"/>
</dbReference>
<protein>
    <recommendedName>
        <fullName evidence="2 5">Cell shape-determining protein MreC</fullName>
    </recommendedName>
    <alternativeName>
        <fullName evidence="4 5">Cell shape protein MreC</fullName>
    </alternativeName>
</protein>
<evidence type="ECO:0000256" key="5">
    <source>
        <dbReference type="PIRNR" id="PIRNR038471"/>
    </source>
</evidence>
<evidence type="ECO:0000256" key="2">
    <source>
        <dbReference type="ARBA" id="ARBA00013855"/>
    </source>
</evidence>
<dbReference type="Proteomes" id="UP000276443">
    <property type="component" value="Unassembled WGS sequence"/>
</dbReference>
<gene>
    <name evidence="8" type="ORF">EDC24_0350</name>
</gene>
<dbReference type="GO" id="GO:0005886">
    <property type="term" value="C:plasma membrane"/>
    <property type="evidence" value="ECO:0007669"/>
    <property type="project" value="TreeGrafter"/>
</dbReference>
<comment type="similarity">
    <text evidence="1 5">Belongs to the MreC family.</text>
</comment>
<dbReference type="EMBL" id="RKRF01000007">
    <property type="protein sequence ID" value="RPF55473.1"/>
    <property type="molecule type" value="Genomic_DNA"/>
</dbReference>
<organism evidence="8 9">
    <name type="scientific">Aquisalibacillus elongatus</name>
    <dbReference type="NCBI Taxonomy" id="485577"/>
    <lineage>
        <taxon>Bacteria</taxon>
        <taxon>Bacillati</taxon>
        <taxon>Bacillota</taxon>
        <taxon>Bacilli</taxon>
        <taxon>Bacillales</taxon>
        <taxon>Bacillaceae</taxon>
        <taxon>Aquisalibacillus</taxon>
    </lineage>
</organism>
<dbReference type="PANTHER" id="PTHR34138:SF1">
    <property type="entry name" value="CELL SHAPE-DETERMINING PROTEIN MREC"/>
    <property type="match status" value="1"/>
</dbReference>
<dbReference type="Gene3D" id="2.40.10.350">
    <property type="entry name" value="Rod shape-determining protein MreC, domain 2"/>
    <property type="match status" value="1"/>
</dbReference>
<dbReference type="Gene3D" id="1.20.5.490">
    <property type="entry name" value="Single helix bin"/>
    <property type="match status" value="1"/>
</dbReference>
<dbReference type="PIRSF" id="PIRSF038471">
    <property type="entry name" value="MreC"/>
    <property type="match status" value="1"/>
</dbReference>
<dbReference type="InterPro" id="IPR055342">
    <property type="entry name" value="MreC_beta-barrel_core"/>
</dbReference>
<feature type="coiled-coil region" evidence="6">
    <location>
        <begin position="69"/>
        <end position="113"/>
    </location>
</feature>
<dbReference type="RefSeq" id="WP_124219163.1">
    <property type="nucleotide sequence ID" value="NZ_RKRF01000007.1"/>
</dbReference>
<feature type="domain" description="Rod shape-determining protein MreC beta-barrel core" evidence="7">
    <location>
        <begin position="123"/>
        <end position="273"/>
    </location>
</feature>
<evidence type="ECO:0000259" key="7">
    <source>
        <dbReference type="Pfam" id="PF04085"/>
    </source>
</evidence>
<dbReference type="PANTHER" id="PTHR34138">
    <property type="entry name" value="CELL SHAPE-DETERMINING PROTEIN MREC"/>
    <property type="match status" value="1"/>
</dbReference>
<comment type="caution">
    <text evidence="8">The sequence shown here is derived from an EMBL/GenBank/DDBJ whole genome shotgun (WGS) entry which is preliminary data.</text>
</comment>
<dbReference type="Pfam" id="PF04085">
    <property type="entry name" value="MreC"/>
    <property type="match status" value="1"/>
</dbReference>